<dbReference type="InterPro" id="IPR011990">
    <property type="entry name" value="TPR-like_helical_dom_sf"/>
</dbReference>
<comment type="caution">
    <text evidence="3">The sequence shown here is derived from an EMBL/GenBank/DDBJ whole genome shotgun (WGS) entry which is preliminary data.</text>
</comment>
<keyword evidence="4" id="KW-1185">Reference proteome</keyword>
<proteinExistence type="predicted"/>
<dbReference type="EMBL" id="BJYT01000036">
    <property type="protein sequence ID" value="GEO12028.1"/>
    <property type="molecule type" value="Genomic_DNA"/>
</dbReference>
<protein>
    <submittedName>
        <fullName evidence="3">Uncharacterized protein</fullName>
    </submittedName>
</protein>
<feature type="chain" id="PRO_5022234581" evidence="2">
    <location>
        <begin position="22"/>
        <end position="560"/>
    </location>
</feature>
<dbReference type="PROSITE" id="PS51257">
    <property type="entry name" value="PROKAR_LIPOPROTEIN"/>
    <property type="match status" value="1"/>
</dbReference>
<dbReference type="OrthoDB" id="9778494at2"/>
<dbReference type="Proteomes" id="UP000321513">
    <property type="component" value="Unassembled WGS sequence"/>
</dbReference>
<dbReference type="RefSeq" id="WP_147206154.1">
    <property type="nucleotide sequence ID" value="NZ_BJYT01000036.1"/>
</dbReference>
<dbReference type="AlphaFoldDB" id="A0A512BJ82"/>
<gene>
    <name evidence="3" type="ORF">SAE01_45240</name>
</gene>
<name>A0A512BJ82_9BACT</name>
<evidence type="ECO:0000256" key="2">
    <source>
        <dbReference type="SAM" id="SignalP"/>
    </source>
</evidence>
<evidence type="ECO:0000313" key="4">
    <source>
        <dbReference type="Proteomes" id="UP000321513"/>
    </source>
</evidence>
<evidence type="ECO:0000256" key="1">
    <source>
        <dbReference type="SAM" id="Coils"/>
    </source>
</evidence>
<dbReference type="PANTHER" id="PTHR45588">
    <property type="entry name" value="TPR DOMAIN-CONTAINING PROTEIN"/>
    <property type="match status" value="1"/>
</dbReference>
<dbReference type="PANTHER" id="PTHR45588:SF1">
    <property type="entry name" value="WW DOMAIN-CONTAINING PROTEIN"/>
    <property type="match status" value="1"/>
</dbReference>
<feature type="signal peptide" evidence="2">
    <location>
        <begin position="1"/>
        <end position="21"/>
    </location>
</feature>
<reference evidence="3 4" key="1">
    <citation type="submission" date="2019-07" db="EMBL/GenBank/DDBJ databases">
        <title>Whole genome shotgun sequence of Segetibacter aerophilus NBRC 106135.</title>
        <authorList>
            <person name="Hosoyama A."/>
            <person name="Uohara A."/>
            <person name="Ohji S."/>
            <person name="Ichikawa N."/>
        </authorList>
    </citation>
    <scope>NUCLEOTIDE SEQUENCE [LARGE SCALE GENOMIC DNA]</scope>
    <source>
        <strain evidence="3 4">NBRC 106135</strain>
    </source>
</reference>
<feature type="coiled-coil region" evidence="1">
    <location>
        <begin position="402"/>
        <end position="465"/>
    </location>
</feature>
<organism evidence="3 4">
    <name type="scientific">Segetibacter aerophilus</name>
    <dbReference type="NCBI Taxonomy" id="670293"/>
    <lineage>
        <taxon>Bacteria</taxon>
        <taxon>Pseudomonadati</taxon>
        <taxon>Bacteroidota</taxon>
        <taxon>Chitinophagia</taxon>
        <taxon>Chitinophagales</taxon>
        <taxon>Chitinophagaceae</taxon>
        <taxon>Segetibacter</taxon>
    </lineage>
</organism>
<dbReference type="SUPFAM" id="SSF48452">
    <property type="entry name" value="TPR-like"/>
    <property type="match status" value="1"/>
</dbReference>
<keyword evidence="1" id="KW-0175">Coiled coil</keyword>
<dbReference type="Gene3D" id="1.25.40.10">
    <property type="entry name" value="Tetratricopeptide repeat domain"/>
    <property type="match status" value="2"/>
</dbReference>
<keyword evidence="2" id="KW-0732">Signal</keyword>
<accession>A0A512BJ82</accession>
<sequence>MKTKNYLWLFVLITVSIVACKNDTPEVSQKKIDEINLKRGDIISCSPGKEEFGTLEFETSCKGKAKDNFTTAVKMLHSFEYEEAEKMFAKVIDEEPGCAMAYWGVAMSNFHPLWSPATPEELKKGNKALEIAQTIPGKTNREEGYINAIAAYYNNWEKTDHRTRCLKFEAAMKALHSANPEDNEATIFYALALDAAADPSDKTYSKQKEAGDLLNALYTKFPNHPGIVHYIIHTYDSPELAERALPAARKYAAVAPSSAHALHMPSHIFTRLGLWDEGIQSNISSVSSAKCYAEAGGIKGHWDEELHGLDYLVYSYLQKGDNIHAKQQLDYFNTITEVHPANFKIAYAFAAIPARYVIENKLWKEAANLPFHKANFDWEKYQWEKAITHFARLLGSVNTGNLAAAKVELTALQQAQNKLSEQKDAFKSNKVQVQAKAGEAWILFKEGKNDEALQLMKAAADLEDKTGKHPVTPGDVIPARELLGNMLMQMKKSAEALNVYKASLRNTPNRFNGVYGAYTAAKESGNSTQAKEYSNQLIQIAQSTNSDRPEVASVKTFLKG</sequence>
<evidence type="ECO:0000313" key="3">
    <source>
        <dbReference type="EMBL" id="GEO12028.1"/>
    </source>
</evidence>